<dbReference type="InterPro" id="IPR004452">
    <property type="entry name" value="LutB/LldF"/>
</dbReference>
<dbReference type="PANTHER" id="PTHR47153:SF2">
    <property type="entry name" value="LACTATE UTILIZATION PROTEIN B"/>
    <property type="match status" value="1"/>
</dbReference>
<dbReference type="SUPFAM" id="SSF100950">
    <property type="entry name" value="NagB/RpiA/CoA transferase-like"/>
    <property type="match status" value="1"/>
</dbReference>
<dbReference type="InterPro" id="IPR009051">
    <property type="entry name" value="Helical_ferredxn"/>
</dbReference>
<proteinExistence type="predicted"/>
<dbReference type="PANTHER" id="PTHR47153">
    <property type="entry name" value="LACTATE UTILIZATION PROTEIN B"/>
    <property type="match status" value="1"/>
</dbReference>
<protein>
    <submittedName>
        <fullName evidence="9">Lactate utilization protein B</fullName>
    </submittedName>
</protein>
<dbReference type="InterPro" id="IPR003741">
    <property type="entry name" value="LUD_dom"/>
</dbReference>
<gene>
    <name evidence="9" type="primary">lutB</name>
    <name evidence="9" type="ORF">DSM104443_03509</name>
</gene>
<dbReference type="Pfam" id="PF13183">
    <property type="entry name" value="Fer4_8"/>
    <property type="match status" value="1"/>
</dbReference>
<dbReference type="EMBL" id="CP053069">
    <property type="protein sequence ID" value="QJR12423.1"/>
    <property type="molecule type" value="Genomic_DNA"/>
</dbReference>
<dbReference type="RefSeq" id="WP_171094618.1">
    <property type="nucleotide sequence ID" value="NZ_CP053069.1"/>
</dbReference>
<dbReference type="InterPro" id="IPR024185">
    <property type="entry name" value="FTHF_cligase-like_sf"/>
</dbReference>
<dbReference type="NCBIfam" id="TIGR00273">
    <property type="entry name" value="LutB/LldF family L-lactate oxidation iron-sulfur protein"/>
    <property type="match status" value="1"/>
</dbReference>
<evidence type="ECO:0000259" key="8">
    <source>
        <dbReference type="PROSITE" id="PS51379"/>
    </source>
</evidence>
<dbReference type="Gene3D" id="1.10.1060.10">
    <property type="entry name" value="Alpha-helical ferredoxin"/>
    <property type="match status" value="1"/>
</dbReference>
<dbReference type="Proteomes" id="UP000501534">
    <property type="component" value="Chromosome"/>
</dbReference>
<evidence type="ECO:0000313" key="10">
    <source>
        <dbReference type="Proteomes" id="UP000501534"/>
    </source>
</evidence>
<sequence length="477" mass="52611">MQVKSMFFKQSASMKLQDPVLQESLRKFKGKFVEARARAVAEVDAWEAVRAHAAQLRDRTIANLDAYLVEFERNATRRGAQVHWAETAEEACAIVAEIARANNVKKVTKSKSMVSEEVNLNDKLEAAGIQVIETDLGEYILQLAHEPPSHIVAPAVHKSKEEVADLFHAAHHKPRLTDIAAMTREAREALREHFLTADMGVSGSNFVIAETGTTLTVTNEGNADLVTTVPRIHCVITGIEKVIPTLEDFATLIRLLPRSATGQAIANYLTLTTGVRAPGETDGPEQMHIVLVDAGRSKFLGGEMQEMLRCIRCGACMNHCPVYQNVGGHAYGWVYPGPMGSVLTPTYVGIENAGDLPNAATFCGECAVVCPVKIPLPDLMRKLREKQFDMKLRPWSERAGITLWSYAARRPKLYAALTKMAARVASWMGGREKLIHRLPGLDGWTSGRDMPAPEGKTFREMYGESQRREALSTDKHG</sequence>
<dbReference type="GO" id="GO:0006089">
    <property type="term" value="P:lactate metabolic process"/>
    <property type="evidence" value="ECO:0007669"/>
    <property type="project" value="InterPro"/>
</dbReference>
<dbReference type="GO" id="GO:0046872">
    <property type="term" value="F:metal ion binding"/>
    <property type="evidence" value="ECO:0007669"/>
    <property type="project" value="UniProtKB-KW"/>
</dbReference>
<evidence type="ECO:0000256" key="3">
    <source>
        <dbReference type="ARBA" id="ARBA00022723"/>
    </source>
</evidence>
<keyword evidence="5" id="KW-0249">Electron transport</keyword>
<reference evidence="9 10" key="1">
    <citation type="submission" date="2020-04" db="EMBL/GenBank/DDBJ databases">
        <title>Usitatibacter rugosus gen. nov., sp. nov. and Usitatibacter palustris sp. nov., novel members of Usitatibacteraceae fam. nov. within the order Nitrosomonadales isolated from soil.</title>
        <authorList>
            <person name="Huber K.J."/>
            <person name="Neumann-Schaal M."/>
            <person name="Geppert A."/>
            <person name="Luckner M."/>
            <person name="Wanner G."/>
            <person name="Overmann J."/>
        </authorList>
    </citation>
    <scope>NUCLEOTIDE SEQUENCE [LARGE SCALE GENOMIC DNA]</scope>
    <source>
        <strain evidence="9 10">0125_3</strain>
    </source>
</reference>
<dbReference type="InterPro" id="IPR017900">
    <property type="entry name" value="4Fe4S_Fe_S_CS"/>
</dbReference>
<evidence type="ECO:0000256" key="6">
    <source>
        <dbReference type="ARBA" id="ARBA00023004"/>
    </source>
</evidence>
<keyword evidence="2" id="KW-0004">4Fe-4S</keyword>
<dbReference type="SUPFAM" id="SSF54862">
    <property type="entry name" value="4Fe-4S ferredoxins"/>
    <property type="match status" value="1"/>
</dbReference>
<dbReference type="InterPro" id="IPR024569">
    <property type="entry name" value="LutB_C"/>
</dbReference>
<evidence type="ECO:0000313" key="9">
    <source>
        <dbReference type="EMBL" id="QJR12423.1"/>
    </source>
</evidence>
<evidence type="ECO:0000256" key="5">
    <source>
        <dbReference type="ARBA" id="ARBA00022982"/>
    </source>
</evidence>
<keyword evidence="4" id="KW-0677">Repeat</keyword>
<evidence type="ECO:0000256" key="1">
    <source>
        <dbReference type="ARBA" id="ARBA00022448"/>
    </source>
</evidence>
<dbReference type="InterPro" id="IPR017896">
    <property type="entry name" value="4Fe4S_Fe-S-bd"/>
</dbReference>
<dbReference type="Pfam" id="PF02589">
    <property type="entry name" value="LUD_dom"/>
    <property type="match status" value="1"/>
</dbReference>
<organism evidence="9 10">
    <name type="scientific">Usitatibacter rugosus</name>
    <dbReference type="NCBI Taxonomy" id="2732067"/>
    <lineage>
        <taxon>Bacteria</taxon>
        <taxon>Pseudomonadati</taxon>
        <taxon>Pseudomonadota</taxon>
        <taxon>Betaproteobacteria</taxon>
        <taxon>Nitrosomonadales</taxon>
        <taxon>Usitatibacteraceae</taxon>
        <taxon>Usitatibacter</taxon>
    </lineage>
</organism>
<accession>A0A6M4H186</accession>
<keyword evidence="3" id="KW-0479">Metal-binding</keyword>
<keyword evidence="6" id="KW-0408">Iron</keyword>
<dbReference type="InterPro" id="IPR037171">
    <property type="entry name" value="NagB/RpiA_transferase-like"/>
</dbReference>
<dbReference type="Gene3D" id="3.40.50.10420">
    <property type="entry name" value="NagB/RpiA/CoA transferase-like"/>
    <property type="match status" value="1"/>
</dbReference>
<dbReference type="KEGG" id="uru:DSM104443_03509"/>
<evidence type="ECO:0000256" key="2">
    <source>
        <dbReference type="ARBA" id="ARBA00022485"/>
    </source>
</evidence>
<dbReference type="AlphaFoldDB" id="A0A6M4H186"/>
<feature type="domain" description="4Fe-4S ferredoxin-type" evidence="8">
    <location>
        <begin position="301"/>
        <end position="331"/>
    </location>
</feature>
<evidence type="ECO:0000256" key="4">
    <source>
        <dbReference type="ARBA" id="ARBA00022737"/>
    </source>
</evidence>
<keyword evidence="1" id="KW-0813">Transport</keyword>
<keyword evidence="10" id="KW-1185">Reference proteome</keyword>
<keyword evidence="7" id="KW-0411">Iron-sulfur</keyword>
<dbReference type="PROSITE" id="PS00198">
    <property type="entry name" value="4FE4S_FER_1"/>
    <property type="match status" value="1"/>
</dbReference>
<name>A0A6M4H186_9PROT</name>
<dbReference type="GO" id="GO:0051539">
    <property type="term" value="F:4 iron, 4 sulfur cluster binding"/>
    <property type="evidence" value="ECO:0007669"/>
    <property type="project" value="UniProtKB-KW"/>
</dbReference>
<evidence type="ECO:0000256" key="7">
    <source>
        <dbReference type="ARBA" id="ARBA00023014"/>
    </source>
</evidence>
<dbReference type="Pfam" id="PF11870">
    <property type="entry name" value="LutB_C"/>
    <property type="match status" value="1"/>
</dbReference>
<dbReference type="PROSITE" id="PS51379">
    <property type="entry name" value="4FE4S_FER_2"/>
    <property type="match status" value="1"/>
</dbReference>